<dbReference type="RefSeq" id="WP_396640794.1">
    <property type="nucleotide sequence ID" value="NZ_JBIQWL010000003.1"/>
</dbReference>
<comment type="caution">
    <text evidence="1">The sequence shown here is derived from an EMBL/GenBank/DDBJ whole genome shotgun (WGS) entry which is preliminary data.</text>
</comment>
<gene>
    <name evidence="1" type="ORF">ACH3VR_10810</name>
</gene>
<evidence type="ECO:0000313" key="1">
    <source>
        <dbReference type="EMBL" id="MFH8250846.1"/>
    </source>
</evidence>
<dbReference type="Proteomes" id="UP001610861">
    <property type="component" value="Unassembled WGS sequence"/>
</dbReference>
<evidence type="ECO:0000313" key="2">
    <source>
        <dbReference type="Proteomes" id="UP001610861"/>
    </source>
</evidence>
<proteinExistence type="predicted"/>
<dbReference type="EMBL" id="JBIQWL010000003">
    <property type="protein sequence ID" value="MFH8250846.1"/>
    <property type="molecule type" value="Genomic_DNA"/>
</dbReference>
<keyword evidence="2" id="KW-1185">Reference proteome</keyword>
<sequence>MSPIPTPPPGWEAAAESAVARGRRFDRVIPRFLLDSPVSRVGYWYGTTIGFLWGGLWSTGEVEQRSGLWVFRGMPRWTFARGGVCVGGCFLTGDGVVSARLLEHEAVHARQWRRYGFLMPFLYLFAGRDPLRNRFEIEAGLEAGNYIPRGASTR</sequence>
<name>A0ABW7Q852_9MICO</name>
<accession>A0ABW7Q852</accession>
<reference evidence="1 2" key="1">
    <citation type="submission" date="2024-09" db="EMBL/GenBank/DDBJ databases">
        <authorList>
            <person name="Pan X."/>
        </authorList>
    </citation>
    <scope>NUCLEOTIDE SEQUENCE [LARGE SCALE GENOMIC DNA]</scope>
    <source>
        <strain evidence="1 2">B2969</strain>
    </source>
</reference>
<protein>
    <submittedName>
        <fullName evidence="1">Fe-S oxidoreductase</fullName>
    </submittedName>
</protein>
<organism evidence="1 2">
    <name type="scientific">Microbacterium alkaliflavum</name>
    <dbReference type="NCBI Taxonomy" id="3248839"/>
    <lineage>
        <taxon>Bacteria</taxon>
        <taxon>Bacillati</taxon>
        <taxon>Actinomycetota</taxon>
        <taxon>Actinomycetes</taxon>
        <taxon>Micrococcales</taxon>
        <taxon>Microbacteriaceae</taxon>
        <taxon>Microbacterium</taxon>
    </lineage>
</organism>